<dbReference type="EMBL" id="JARBHB010000004">
    <property type="protein sequence ID" value="KAJ8887175.1"/>
    <property type="molecule type" value="Genomic_DNA"/>
</dbReference>
<evidence type="ECO:0000313" key="1">
    <source>
        <dbReference type="EMBL" id="KAJ8887175.1"/>
    </source>
</evidence>
<protein>
    <submittedName>
        <fullName evidence="1">Uncharacterized protein</fullName>
    </submittedName>
</protein>
<organism evidence="1 2">
    <name type="scientific">Dryococelus australis</name>
    <dbReference type="NCBI Taxonomy" id="614101"/>
    <lineage>
        <taxon>Eukaryota</taxon>
        <taxon>Metazoa</taxon>
        <taxon>Ecdysozoa</taxon>
        <taxon>Arthropoda</taxon>
        <taxon>Hexapoda</taxon>
        <taxon>Insecta</taxon>
        <taxon>Pterygota</taxon>
        <taxon>Neoptera</taxon>
        <taxon>Polyneoptera</taxon>
        <taxon>Phasmatodea</taxon>
        <taxon>Verophasmatodea</taxon>
        <taxon>Anareolatae</taxon>
        <taxon>Phasmatidae</taxon>
        <taxon>Eurycanthinae</taxon>
        <taxon>Dryococelus</taxon>
    </lineage>
</organism>
<keyword evidence="2" id="KW-1185">Reference proteome</keyword>
<feature type="non-terminal residue" evidence="1">
    <location>
        <position position="150"/>
    </location>
</feature>
<proteinExistence type="predicted"/>
<reference evidence="1 2" key="1">
    <citation type="submission" date="2023-02" db="EMBL/GenBank/DDBJ databases">
        <title>LHISI_Scaffold_Assembly.</title>
        <authorList>
            <person name="Stuart O.P."/>
            <person name="Cleave R."/>
            <person name="Magrath M.J.L."/>
            <person name="Mikheyev A.S."/>
        </authorList>
    </citation>
    <scope>NUCLEOTIDE SEQUENCE [LARGE SCALE GENOMIC DNA]</scope>
    <source>
        <strain evidence="1">Daus_M_001</strain>
        <tissue evidence="1">Leg muscle</tissue>
    </source>
</reference>
<gene>
    <name evidence="1" type="ORF">PR048_013390</name>
</gene>
<evidence type="ECO:0000313" key="2">
    <source>
        <dbReference type="Proteomes" id="UP001159363"/>
    </source>
</evidence>
<comment type="caution">
    <text evidence="1">The sequence shown here is derived from an EMBL/GenBank/DDBJ whole genome shotgun (WGS) entry which is preliminary data.</text>
</comment>
<dbReference type="Proteomes" id="UP001159363">
    <property type="component" value="Chromosome X"/>
</dbReference>
<sequence length="150" mass="17673">MKKMDVEIRIPHDWYLFVKTVGSKKPLNVYVDNENEKYTTNFGIINSKYFLFEEEPFRQLDLRHNKLGRPISLEISQIPPTYSAPVPINNAKKTDFLSLLPLIDPAYHGFYKSLTTSERQTRIGPELIVKMMMKTERFSHFETEKIIFLD</sequence>
<accession>A0ABQ9HS11</accession>
<name>A0ABQ9HS11_9NEOP</name>